<gene>
    <name evidence="1" type="ORF">ACCUM_3950</name>
</gene>
<keyword evidence="2" id="KW-1185">Reference proteome</keyword>
<proteinExistence type="predicted"/>
<dbReference type="AlphaFoldDB" id="A0A5S4EN31"/>
<sequence length="99" mass="11805">MALMTWQPGQPIRSAQDAADWQEWKRRTKAEGQRYRRSQYRRIDYIDVSDEAAVIIDREVRTAQHEHRYVDSTYSAVLNRIVTEWAAHRNKIEGDRCRA</sequence>
<protein>
    <submittedName>
        <fullName evidence="1">Uncharacterized protein</fullName>
    </submittedName>
</protein>
<evidence type="ECO:0000313" key="1">
    <source>
        <dbReference type="EMBL" id="TMQ76818.1"/>
    </source>
</evidence>
<name>A0A5S4EN31_9PROT</name>
<dbReference type="EMBL" id="SWAD01000040">
    <property type="protein sequence ID" value="TMQ76818.1"/>
    <property type="molecule type" value="Genomic_DNA"/>
</dbReference>
<organism evidence="1 2">
    <name type="scientific">Candidatus Accumulibacter phosphatis</name>
    <dbReference type="NCBI Taxonomy" id="327160"/>
    <lineage>
        <taxon>Bacteria</taxon>
        <taxon>Pseudomonadati</taxon>
        <taxon>Pseudomonadota</taxon>
        <taxon>Betaproteobacteria</taxon>
        <taxon>Candidatus Accumulibacter</taxon>
    </lineage>
</organism>
<evidence type="ECO:0000313" key="2">
    <source>
        <dbReference type="Proteomes" id="UP000306324"/>
    </source>
</evidence>
<dbReference type="Proteomes" id="UP000306324">
    <property type="component" value="Unassembled WGS sequence"/>
</dbReference>
<reference evidence="1 2" key="1">
    <citation type="submission" date="2019-04" db="EMBL/GenBank/DDBJ databases">
        <title>A novel phosphate-accumulating bacterium identified in bioreactor for phosphate removal from wastewater.</title>
        <authorList>
            <person name="Kotlyarov R.Y."/>
            <person name="Beletsky A.V."/>
            <person name="Kallistova A.Y."/>
            <person name="Dorofeev A.G."/>
            <person name="Nikolaev Y.Y."/>
            <person name="Pimenov N.V."/>
            <person name="Ravin N.V."/>
            <person name="Mardanov A.V."/>
        </authorList>
    </citation>
    <scope>NUCLEOTIDE SEQUENCE [LARGE SCALE GENOMIC DNA]</scope>
    <source>
        <strain evidence="1 2">Bin19</strain>
    </source>
</reference>
<comment type="caution">
    <text evidence="1">The sequence shown here is derived from an EMBL/GenBank/DDBJ whole genome shotgun (WGS) entry which is preliminary data.</text>
</comment>
<accession>A0A5S4EN31</accession>